<feature type="transmembrane region" description="Helical" evidence="7">
    <location>
        <begin position="12"/>
        <end position="31"/>
    </location>
</feature>
<dbReference type="PROSITE" id="PS50928">
    <property type="entry name" value="ABC_TM1"/>
    <property type="match status" value="1"/>
</dbReference>
<dbReference type="Pfam" id="PF19300">
    <property type="entry name" value="BPD_transp_1_N"/>
    <property type="match status" value="1"/>
</dbReference>
<protein>
    <submittedName>
        <fullName evidence="9">ABC transporter permease subunit</fullName>
    </submittedName>
</protein>
<dbReference type="InterPro" id="IPR000515">
    <property type="entry name" value="MetI-like"/>
</dbReference>
<evidence type="ECO:0000256" key="4">
    <source>
        <dbReference type="ARBA" id="ARBA00022692"/>
    </source>
</evidence>
<accession>A0A6N9H7J5</accession>
<feature type="transmembrane region" description="Helical" evidence="7">
    <location>
        <begin position="377"/>
        <end position="395"/>
    </location>
</feature>
<feature type="domain" description="ABC transmembrane type-1" evidence="8">
    <location>
        <begin position="101"/>
        <end position="503"/>
    </location>
</feature>
<dbReference type="GO" id="GO:0005886">
    <property type="term" value="C:plasma membrane"/>
    <property type="evidence" value="ECO:0007669"/>
    <property type="project" value="UniProtKB-SubCell"/>
</dbReference>
<sequence length="514" mass="56097">MIKFLAKRIASSVLVLIVVTFLLYVLTDLAIDPLQELRTSTSPNKEADMAARTQQLHLDVPSPLRYLWWLGGVGGCFIGRCNLGSSWKTHQTVLDMLPGAVGTSLKLVFAATIVAILIGVVVGLISALRQYTTFDYVITFVTFLMYSLPVFWVAVLLKQYGSISFNNYLQHPRPNWPLIIVISIAAGLFWMGAMAGSLRRRLINLAAATVITFAALTYVFTSGWLQHPGLGLVGSLVIALGAAVLVTHLSTGLNNRRSLYAALTTAVVMGGAVYYGMQWFYHFYNPTVWLIALLTILAIAVGVGIGLAFGGPDKWQSARTAGIVALIAGVVIFIDQAMQYWAKYSKMSQISGRPIRTIGAGEPGLEGNFWIHTVDNYTHLILPSIALILISFATYTRYTRGSMLEVMNQDYIRTARAKGLSERTVIMRHAMRNALLPLAAVVPVDLMTIIGGAVMTETVFGWSGMGKMFADGLHQADIDPIMAYILIVGILSILANVVADFVYGILDPRIRVTA</sequence>
<feature type="transmembrane region" description="Helical" evidence="7">
    <location>
        <begin position="202"/>
        <end position="221"/>
    </location>
</feature>
<evidence type="ECO:0000313" key="10">
    <source>
        <dbReference type="Proteomes" id="UP000469215"/>
    </source>
</evidence>
<dbReference type="CDD" id="cd06261">
    <property type="entry name" value="TM_PBP2"/>
    <property type="match status" value="2"/>
</dbReference>
<reference evidence="9 10" key="1">
    <citation type="submission" date="2020-01" db="EMBL/GenBank/DDBJ databases">
        <authorList>
            <person name="Deng T."/>
        </authorList>
    </citation>
    <scope>NUCLEOTIDE SEQUENCE [LARGE SCALE GENOMIC DNA]</scope>
    <source>
        <strain evidence="9 10">5221</strain>
    </source>
</reference>
<feature type="transmembrane region" description="Helical" evidence="7">
    <location>
        <begin position="227"/>
        <end position="247"/>
    </location>
</feature>
<feature type="transmembrane region" description="Helical" evidence="7">
    <location>
        <begin position="134"/>
        <end position="156"/>
    </location>
</feature>
<dbReference type="GO" id="GO:0055085">
    <property type="term" value="P:transmembrane transport"/>
    <property type="evidence" value="ECO:0007669"/>
    <property type="project" value="InterPro"/>
</dbReference>
<gene>
    <name evidence="9" type="ORF">GSY69_07130</name>
</gene>
<name>A0A6N9H7J5_9MICO</name>
<keyword evidence="10" id="KW-1185">Reference proteome</keyword>
<feature type="transmembrane region" description="Helical" evidence="7">
    <location>
        <begin position="259"/>
        <end position="281"/>
    </location>
</feature>
<dbReference type="Gene3D" id="1.10.3720.10">
    <property type="entry name" value="MetI-like"/>
    <property type="match status" value="2"/>
</dbReference>
<evidence type="ECO:0000313" key="9">
    <source>
        <dbReference type="EMBL" id="MYM19746.1"/>
    </source>
</evidence>
<dbReference type="InterPro" id="IPR045621">
    <property type="entry name" value="BPD_transp_1_N"/>
</dbReference>
<comment type="subcellular location">
    <subcellularLocation>
        <location evidence="1 7">Cell membrane</location>
        <topology evidence="1 7">Multi-pass membrane protein</topology>
    </subcellularLocation>
</comment>
<feature type="transmembrane region" description="Helical" evidence="7">
    <location>
        <begin position="107"/>
        <end position="127"/>
    </location>
</feature>
<proteinExistence type="inferred from homology"/>
<feature type="transmembrane region" description="Helical" evidence="7">
    <location>
        <begin position="481"/>
        <end position="506"/>
    </location>
</feature>
<dbReference type="SUPFAM" id="SSF161098">
    <property type="entry name" value="MetI-like"/>
    <property type="match status" value="1"/>
</dbReference>
<keyword evidence="4 7" id="KW-0812">Transmembrane</keyword>
<dbReference type="RefSeq" id="WP_160953178.1">
    <property type="nucleotide sequence ID" value="NZ_WWEQ01000024.1"/>
</dbReference>
<dbReference type="PANTHER" id="PTHR43163:SF6">
    <property type="entry name" value="DIPEPTIDE TRANSPORT SYSTEM PERMEASE PROTEIN DPPB-RELATED"/>
    <property type="match status" value="1"/>
</dbReference>
<dbReference type="Pfam" id="PF00528">
    <property type="entry name" value="BPD_transp_1"/>
    <property type="match status" value="1"/>
</dbReference>
<feature type="transmembrane region" description="Helical" evidence="7">
    <location>
        <begin position="287"/>
        <end position="309"/>
    </location>
</feature>
<keyword evidence="6 7" id="KW-0472">Membrane</keyword>
<dbReference type="PANTHER" id="PTHR43163">
    <property type="entry name" value="DIPEPTIDE TRANSPORT SYSTEM PERMEASE PROTEIN DPPB-RELATED"/>
    <property type="match status" value="1"/>
</dbReference>
<dbReference type="AlphaFoldDB" id="A0A6N9H7J5"/>
<feature type="transmembrane region" description="Helical" evidence="7">
    <location>
        <begin position="321"/>
        <end position="342"/>
    </location>
</feature>
<evidence type="ECO:0000259" key="8">
    <source>
        <dbReference type="PROSITE" id="PS50928"/>
    </source>
</evidence>
<evidence type="ECO:0000256" key="2">
    <source>
        <dbReference type="ARBA" id="ARBA00022448"/>
    </source>
</evidence>
<evidence type="ECO:0000256" key="6">
    <source>
        <dbReference type="ARBA" id="ARBA00023136"/>
    </source>
</evidence>
<evidence type="ECO:0000256" key="1">
    <source>
        <dbReference type="ARBA" id="ARBA00004651"/>
    </source>
</evidence>
<evidence type="ECO:0000256" key="7">
    <source>
        <dbReference type="RuleBase" id="RU363032"/>
    </source>
</evidence>
<dbReference type="InterPro" id="IPR035906">
    <property type="entry name" value="MetI-like_sf"/>
</dbReference>
<organism evidence="9 10">
    <name type="scientific">Brevibacterium rongguiense</name>
    <dbReference type="NCBI Taxonomy" id="2695267"/>
    <lineage>
        <taxon>Bacteria</taxon>
        <taxon>Bacillati</taxon>
        <taxon>Actinomycetota</taxon>
        <taxon>Actinomycetes</taxon>
        <taxon>Micrococcales</taxon>
        <taxon>Brevibacteriaceae</taxon>
        <taxon>Brevibacterium</taxon>
    </lineage>
</organism>
<keyword evidence="5 7" id="KW-1133">Transmembrane helix</keyword>
<feature type="transmembrane region" description="Helical" evidence="7">
    <location>
        <begin position="435"/>
        <end position="461"/>
    </location>
</feature>
<dbReference type="EMBL" id="WWEQ01000024">
    <property type="protein sequence ID" value="MYM19746.1"/>
    <property type="molecule type" value="Genomic_DNA"/>
</dbReference>
<dbReference type="Proteomes" id="UP000469215">
    <property type="component" value="Unassembled WGS sequence"/>
</dbReference>
<keyword evidence="2 7" id="KW-0813">Transport</keyword>
<comment type="caution">
    <text evidence="9">The sequence shown here is derived from an EMBL/GenBank/DDBJ whole genome shotgun (WGS) entry which is preliminary data.</text>
</comment>
<comment type="similarity">
    <text evidence="7">Belongs to the binding-protein-dependent transport system permease family.</text>
</comment>
<evidence type="ECO:0000256" key="3">
    <source>
        <dbReference type="ARBA" id="ARBA00022475"/>
    </source>
</evidence>
<feature type="transmembrane region" description="Helical" evidence="7">
    <location>
        <begin position="176"/>
        <end position="195"/>
    </location>
</feature>
<keyword evidence="3" id="KW-1003">Cell membrane</keyword>
<evidence type="ECO:0000256" key="5">
    <source>
        <dbReference type="ARBA" id="ARBA00022989"/>
    </source>
</evidence>